<keyword evidence="4" id="KW-0274">FAD</keyword>
<evidence type="ECO:0000256" key="4">
    <source>
        <dbReference type="ARBA" id="ARBA00022827"/>
    </source>
</evidence>
<comment type="similarity">
    <text evidence="2">Belongs to the oxygen-dependent FAD-linked oxidoreductase family.</text>
</comment>
<dbReference type="OrthoDB" id="415825at2759"/>
<dbReference type="PANTHER" id="PTHR42973">
    <property type="entry name" value="BINDING OXIDOREDUCTASE, PUTATIVE (AFU_ORTHOLOGUE AFUA_1G17690)-RELATED"/>
    <property type="match status" value="1"/>
</dbReference>
<keyword evidence="5" id="KW-0560">Oxidoreductase</keyword>
<dbReference type="PANTHER" id="PTHR42973:SF39">
    <property type="entry name" value="FAD-BINDING PCMH-TYPE DOMAIN-CONTAINING PROTEIN"/>
    <property type="match status" value="1"/>
</dbReference>
<evidence type="ECO:0000256" key="3">
    <source>
        <dbReference type="ARBA" id="ARBA00022630"/>
    </source>
</evidence>
<gene>
    <name evidence="7" type="ORF">PILCRDRAFT_88084</name>
</gene>
<dbReference type="Gene3D" id="3.30.43.10">
    <property type="entry name" value="Uridine Diphospho-n-acetylenolpyruvylglucosamine Reductase, domain 2"/>
    <property type="match status" value="1"/>
</dbReference>
<dbReference type="InterPro" id="IPR016169">
    <property type="entry name" value="FAD-bd_PCMH_sub2"/>
</dbReference>
<dbReference type="GO" id="GO:0071949">
    <property type="term" value="F:FAD binding"/>
    <property type="evidence" value="ECO:0007669"/>
    <property type="project" value="InterPro"/>
</dbReference>
<dbReference type="InterPro" id="IPR016167">
    <property type="entry name" value="FAD-bd_PCMH_sub1"/>
</dbReference>
<dbReference type="STRING" id="765440.A0A0C3BA83"/>
<reference evidence="8" key="2">
    <citation type="submission" date="2015-01" db="EMBL/GenBank/DDBJ databases">
        <title>Evolutionary Origins and Diversification of the Mycorrhizal Mutualists.</title>
        <authorList>
            <consortium name="DOE Joint Genome Institute"/>
            <consortium name="Mycorrhizal Genomics Consortium"/>
            <person name="Kohler A."/>
            <person name="Kuo A."/>
            <person name="Nagy L.G."/>
            <person name="Floudas D."/>
            <person name="Copeland A."/>
            <person name="Barry K.W."/>
            <person name="Cichocki N."/>
            <person name="Veneault-Fourrey C."/>
            <person name="LaButti K."/>
            <person name="Lindquist E.A."/>
            <person name="Lipzen A."/>
            <person name="Lundell T."/>
            <person name="Morin E."/>
            <person name="Murat C."/>
            <person name="Riley R."/>
            <person name="Ohm R."/>
            <person name="Sun H."/>
            <person name="Tunlid A."/>
            <person name="Henrissat B."/>
            <person name="Grigoriev I.V."/>
            <person name="Hibbett D.S."/>
            <person name="Martin F."/>
        </authorList>
    </citation>
    <scope>NUCLEOTIDE SEQUENCE [LARGE SCALE GENOMIC DNA]</scope>
    <source>
        <strain evidence="8">F 1598</strain>
    </source>
</reference>
<reference evidence="7 8" key="1">
    <citation type="submission" date="2014-04" db="EMBL/GenBank/DDBJ databases">
        <authorList>
            <consortium name="DOE Joint Genome Institute"/>
            <person name="Kuo A."/>
            <person name="Tarkka M."/>
            <person name="Buscot F."/>
            <person name="Kohler A."/>
            <person name="Nagy L.G."/>
            <person name="Floudas D."/>
            <person name="Copeland A."/>
            <person name="Barry K.W."/>
            <person name="Cichocki N."/>
            <person name="Veneault-Fourrey C."/>
            <person name="LaButti K."/>
            <person name="Lindquist E.A."/>
            <person name="Lipzen A."/>
            <person name="Lundell T."/>
            <person name="Morin E."/>
            <person name="Murat C."/>
            <person name="Sun H."/>
            <person name="Tunlid A."/>
            <person name="Henrissat B."/>
            <person name="Grigoriev I.V."/>
            <person name="Hibbett D.S."/>
            <person name="Martin F."/>
            <person name="Nordberg H.P."/>
            <person name="Cantor M.N."/>
            <person name="Hua S.X."/>
        </authorList>
    </citation>
    <scope>NUCLEOTIDE SEQUENCE [LARGE SCALE GENOMIC DNA]</scope>
    <source>
        <strain evidence="7 8">F 1598</strain>
    </source>
</reference>
<dbReference type="InterPro" id="IPR050416">
    <property type="entry name" value="FAD-linked_Oxidoreductase"/>
</dbReference>
<dbReference type="Gene3D" id="3.40.462.20">
    <property type="match status" value="1"/>
</dbReference>
<proteinExistence type="inferred from homology"/>
<evidence type="ECO:0000256" key="2">
    <source>
        <dbReference type="ARBA" id="ARBA00005466"/>
    </source>
</evidence>
<name>A0A0C3BA83_PILCF</name>
<dbReference type="GO" id="GO:0016491">
    <property type="term" value="F:oxidoreductase activity"/>
    <property type="evidence" value="ECO:0007669"/>
    <property type="project" value="UniProtKB-KW"/>
</dbReference>
<organism evidence="7 8">
    <name type="scientific">Piloderma croceum (strain F 1598)</name>
    <dbReference type="NCBI Taxonomy" id="765440"/>
    <lineage>
        <taxon>Eukaryota</taxon>
        <taxon>Fungi</taxon>
        <taxon>Dikarya</taxon>
        <taxon>Basidiomycota</taxon>
        <taxon>Agaricomycotina</taxon>
        <taxon>Agaricomycetes</taxon>
        <taxon>Agaricomycetidae</taxon>
        <taxon>Atheliales</taxon>
        <taxon>Atheliaceae</taxon>
        <taxon>Piloderma</taxon>
    </lineage>
</organism>
<dbReference type="InterPro" id="IPR006094">
    <property type="entry name" value="Oxid_FAD_bind_N"/>
</dbReference>
<dbReference type="InterPro" id="IPR016166">
    <property type="entry name" value="FAD-bd_PCMH"/>
</dbReference>
<dbReference type="PROSITE" id="PS51387">
    <property type="entry name" value="FAD_PCMH"/>
    <property type="match status" value="1"/>
</dbReference>
<evidence type="ECO:0000313" key="8">
    <source>
        <dbReference type="Proteomes" id="UP000054166"/>
    </source>
</evidence>
<evidence type="ECO:0000256" key="1">
    <source>
        <dbReference type="ARBA" id="ARBA00001974"/>
    </source>
</evidence>
<keyword evidence="3" id="KW-0285">Flavoprotein</keyword>
<evidence type="ECO:0000259" key="6">
    <source>
        <dbReference type="PROSITE" id="PS51387"/>
    </source>
</evidence>
<feature type="domain" description="FAD-binding PCMH-type" evidence="6">
    <location>
        <begin position="35"/>
        <end position="196"/>
    </location>
</feature>
<keyword evidence="8" id="KW-1185">Reference proteome</keyword>
<dbReference type="Pfam" id="PF01565">
    <property type="entry name" value="FAD_binding_4"/>
    <property type="match status" value="1"/>
</dbReference>
<dbReference type="Pfam" id="PF08031">
    <property type="entry name" value="BBE"/>
    <property type="match status" value="1"/>
</dbReference>
<accession>A0A0C3BA83</accession>
<dbReference type="InParanoid" id="A0A0C3BA83"/>
<comment type="cofactor">
    <cofactor evidence="1">
        <name>FAD</name>
        <dbReference type="ChEBI" id="CHEBI:57692"/>
    </cofactor>
</comment>
<dbReference type="Proteomes" id="UP000054166">
    <property type="component" value="Unassembled WGS sequence"/>
</dbReference>
<dbReference type="Gene3D" id="3.30.465.10">
    <property type="match status" value="1"/>
</dbReference>
<dbReference type="InterPro" id="IPR012951">
    <property type="entry name" value="BBE"/>
</dbReference>
<protein>
    <recommendedName>
        <fullName evidence="6">FAD-binding PCMH-type domain-containing protein</fullName>
    </recommendedName>
</protein>
<dbReference type="AlphaFoldDB" id="A0A0C3BA83"/>
<dbReference type="InterPro" id="IPR036318">
    <property type="entry name" value="FAD-bd_PCMH-like_sf"/>
</dbReference>
<evidence type="ECO:0000313" key="7">
    <source>
        <dbReference type="EMBL" id="KIM83178.1"/>
    </source>
</evidence>
<dbReference type="SUPFAM" id="SSF56176">
    <property type="entry name" value="FAD-binding/transporter-associated domain-like"/>
    <property type="match status" value="1"/>
</dbReference>
<dbReference type="HOGENOM" id="CLU_018354_10_0_1"/>
<sequence>MSEYDLTTFSKAFKGDIVTPSDPDYAAAIARWASNASRNAKIVAYVKDAEDVSLALKFVEANKLPLAIKGGGHSTSGASSSEGGLVIDLSRHVNGVKVDAENKLAYVGGGALWADFDQATIKHGLAGVGGTVNHTGVGGGSYGLVIDNLVKVTIVTADGSIRTASSTENADLFWAIRGGGCNFGVVTEFVYKLHPQRKTVYAGSIVFTPPALEKLIAATDNWLAKGPDEKEGMLQLLTRGPDRKPCIIVTLFYNGTEAEGRATYKAFFDIGPVADMTREIPFEMLNALHNRQAVHGVPTYMKGVRITKPRFEVVEKAFNTLIRLTEDRPDITMSCMFEYFVLSKICSVPNDATAFTRIPYPNTMNMFRWKENTEENLKFSRDTSKEITDILATGNIELAGAEIASYGNYDPEIAVEGADEGLLNDKAQVLFGDNYPRLQALKKKYDPGMLFSKWFVITPA</sequence>
<evidence type="ECO:0000256" key="5">
    <source>
        <dbReference type="ARBA" id="ARBA00023002"/>
    </source>
</evidence>
<dbReference type="EMBL" id="KN832991">
    <property type="protein sequence ID" value="KIM83178.1"/>
    <property type="molecule type" value="Genomic_DNA"/>
</dbReference>